<feature type="transmembrane region" description="Helical" evidence="1">
    <location>
        <begin position="82"/>
        <end position="103"/>
    </location>
</feature>
<reference evidence="2 3" key="1">
    <citation type="journal article" date="2017" name="ISME J.">
        <title>Energy and carbon metabolisms in a deep terrestrial subsurface fluid microbial community.</title>
        <authorList>
            <person name="Momper L."/>
            <person name="Jungbluth S.P."/>
            <person name="Lee M.D."/>
            <person name="Amend J.P."/>
        </authorList>
    </citation>
    <scope>NUCLEOTIDE SEQUENCE [LARGE SCALE GENOMIC DNA]</scope>
    <source>
        <strain evidence="2">SURF_29</strain>
    </source>
</reference>
<evidence type="ECO:0000313" key="3">
    <source>
        <dbReference type="Proteomes" id="UP000285655"/>
    </source>
</evidence>
<feature type="transmembrane region" description="Helical" evidence="1">
    <location>
        <begin position="377"/>
        <end position="399"/>
    </location>
</feature>
<feature type="transmembrane region" description="Helical" evidence="1">
    <location>
        <begin position="322"/>
        <end position="340"/>
    </location>
</feature>
<evidence type="ECO:0000313" key="2">
    <source>
        <dbReference type="EMBL" id="RJO59854.1"/>
    </source>
</evidence>
<dbReference type="EMBL" id="QZJW01000061">
    <property type="protein sequence ID" value="RJO59854.1"/>
    <property type="molecule type" value="Genomic_DNA"/>
</dbReference>
<evidence type="ECO:0008006" key="4">
    <source>
        <dbReference type="Google" id="ProtNLM"/>
    </source>
</evidence>
<feature type="transmembrane region" description="Helical" evidence="1">
    <location>
        <begin position="411"/>
        <end position="429"/>
    </location>
</feature>
<sequence length="569" mass="64389">MKSVSLLSSGRQIIIILLTYFIFAGIFGFAYRYALNPDGISHLRLAGYIAEGHFYYSIVSGWSPLLSWLIAPLISMGFEGQFAARIAIALSGAGLLGCTCMFANRLNLSEKIKFIALVVSALLISFWTIQFIAADVLVAFLSLLYFYFVTASDILKNRKVPFICGIVGGVSYLAHHYAFPFFLVHFPASLFLKGYIDRDKDCFPLKKILASWGLGIAGFAIIASIWIGTMSIRYGTFTISSKGPIAHAAMGPRDIDRRPTHFYGGLHKPKNEYSIHVFEDPSGLKFNTWSPFESKEYFNHQMKIIRENILYVRDHFITLSPFFTHASILVLIALAPLSLLLNKNTSKMTYMYFWIVMTFLIYCSGYILLIARSPRRFYVLMIVFLLLAFHLLEMFNNVLSTVISARRKKVMTTYLLFIACSAFVIKPGIEFAKAMKNVIMVDQVNPYGEIAEKIRSIQFPTPYAIIRSSQKPPTDLYIAYFLNKQLLGRPLSSDAEGISKELLAAGAKSLLVFDHPEIVTTLKQNKMYIHLGTIRFNNVKKYSKTVNINIRDHEILTGWDSEVTIFKLN</sequence>
<organism evidence="2 3">
    <name type="scientific">candidate division WS5 bacterium</name>
    <dbReference type="NCBI Taxonomy" id="2093353"/>
    <lineage>
        <taxon>Bacteria</taxon>
        <taxon>candidate division WS5</taxon>
    </lineage>
</organism>
<comment type="caution">
    <text evidence="2">The sequence shown here is derived from an EMBL/GenBank/DDBJ whole genome shotgun (WGS) entry which is preliminary data.</text>
</comment>
<accession>A0A419D9P3</accession>
<evidence type="ECO:0000256" key="1">
    <source>
        <dbReference type="SAM" id="Phobius"/>
    </source>
</evidence>
<feature type="transmembrane region" description="Helical" evidence="1">
    <location>
        <begin position="54"/>
        <end position="76"/>
    </location>
</feature>
<gene>
    <name evidence="2" type="ORF">C4544_07640</name>
</gene>
<feature type="transmembrane region" description="Helical" evidence="1">
    <location>
        <begin position="115"/>
        <end position="148"/>
    </location>
</feature>
<feature type="transmembrane region" description="Helical" evidence="1">
    <location>
        <begin position="12"/>
        <end position="33"/>
    </location>
</feature>
<dbReference type="AlphaFoldDB" id="A0A419D9P3"/>
<keyword evidence="1" id="KW-0472">Membrane</keyword>
<keyword evidence="1" id="KW-0812">Transmembrane</keyword>
<feature type="transmembrane region" description="Helical" evidence="1">
    <location>
        <begin position="352"/>
        <end position="371"/>
    </location>
</feature>
<feature type="transmembrane region" description="Helical" evidence="1">
    <location>
        <begin position="208"/>
        <end position="227"/>
    </location>
</feature>
<name>A0A419D9P3_9BACT</name>
<keyword evidence="1" id="KW-1133">Transmembrane helix</keyword>
<protein>
    <recommendedName>
        <fullName evidence="4">Glycosyltransferase RgtA/B/C/D-like domain-containing protein</fullName>
    </recommendedName>
</protein>
<proteinExistence type="predicted"/>
<dbReference type="Proteomes" id="UP000285655">
    <property type="component" value="Unassembled WGS sequence"/>
</dbReference>